<feature type="transmembrane region" description="Helical" evidence="1">
    <location>
        <begin position="1346"/>
        <end position="1368"/>
    </location>
</feature>
<evidence type="ECO:0008006" key="5">
    <source>
        <dbReference type="Google" id="ProtNLM"/>
    </source>
</evidence>
<comment type="caution">
    <text evidence="3">The sequence shown here is derived from an EMBL/GenBank/DDBJ whole genome shotgun (WGS) entry which is preliminary data.</text>
</comment>
<dbReference type="InterPro" id="IPR053139">
    <property type="entry name" value="Surface_bspA-like"/>
</dbReference>
<evidence type="ECO:0000256" key="1">
    <source>
        <dbReference type="SAM" id="Phobius"/>
    </source>
</evidence>
<keyword evidence="1" id="KW-1133">Transmembrane helix</keyword>
<feature type="chain" id="PRO_5045280079" description="Surface antigen BspA-like" evidence="2">
    <location>
        <begin position="17"/>
        <end position="1383"/>
    </location>
</feature>
<dbReference type="InterPro" id="IPR026906">
    <property type="entry name" value="LRR_5"/>
</dbReference>
<proteinExistence type="predicted"/>
<dbReference type="SMART" id="SM00367">
    <property type="entry name" value="LRR_CC"/>
    <property type="match status" value="4"/>
</dbReference>
<sequence>MLFVALTSLAISLTVSINDKKYTGSTYDDILQSYGSDVSTIVSLIVNEGQFPLISVTNKYSQLSTLHVPRESFIGEVKNTFLRNIKSLTDVKIDGAAVIQEQAFQHCTGLKTISFEICEKIGNYAFMGCTSLETIYFKSCTVLGNYAFEDCTALSSIDLPILNVLGFHTFMNTALEEVYLDSVTTVSKYNLGSRQFSDCTKLTHISMKNALVIPNFMFAGCYKLSSYDFPLVTEIGESAFRDCQSITNLNFPNLLKIGEFAFARLTGFQEIDFPKVNTIEEKAFQYCTNLKYVSLSSCSAIGQYAFQYCSSLTSIDMPNLLVIQRYAFYQTALTKVQLDSPSDLGVYIFSGCSKLTQVSMRSAPAIKKGMFENCYQLSIIDFPACNTIEEYGLKGCTDIRILTIGFQKVDFTGIPSPSYLQKINFPKALSINNYALSGLPNLAFCYLPSVNTIEADTFKGLSKLVELEIPSVTELKENAFTGCSSLASISLKSLKIVDSSSTNIFNGCQNLKTIFLPDSPPKTFHKDTFKGMNCKIEIPLDAVTAYDNDVSIDGDKANDGYWCGIPLPTKTISVKINNQKDTFSGQQLSDCIKLSGISESLITSLEVVNGIIKLSTIIESVAKLPVLEDLIISDSVMEDGLTEGLFKDIQFSSITIEPSIDIIPKNCFQNCANLKSVKITNCKEIEDSAFKGCINLNSVIINAETLSGDSHFEDCTSLTTVALTHLKNVDPASSKIFLNCPLNSLYFPPSPPRIFHPDTFIGKKILFFGLTSNDLKNYDSNTEVKGDVANDHKWCGIDLSQIYIEVSINGKDPVSSDGILNAISSAGITYVQTIDITGGYVSSSIMSEIKGITSLTNLKISERAALESYIINSEQFKEHYNLQYITIMHDVSLSENCFMGCSSLMRAEFKSATLLSEGCFRDCTSLTSLIIPECKRLKGDYIFANCERLSILDLSSLLYVDNESENIFSGCTNLVKIMLPSIEPTTFNKNSFKDCQDLVLVLPRSADYIKYDDNSKVIDDVIEDNKWCGINFDPEKSLQSVLYFKINDVEYKRRNFKNLPIKSSGMEMLEENVELKSLELIEGDFDPSDLKEITSGSTTLEKFVAHEETVKSISSMTFYECSSLKEITIFGDFEKEYYAFQHLPALTSLTLPMLKVVHSDEFEGDLNLEQVSLSSVSSIPIGLFATFEKLNDVYIPSATILNDNCFLNCVSLKSISLPSVTQIFGDNHFCGCTNLESIYLPSLVTVDREGSSIFRSCNKLKNLTLPNEPPSIFHKDVFKNAGTVPTIHLLDDSEWKNYYKQCTFDSDTGNYHWYGINLNVKKEDDEEPVVNVKEKSTKSGVSVGTLVGAIFGTAIGSIVLTVIVMMVVNKYKQSSKVEVENEP</sequence>
<protein>
    <recommendedName>
        <fullName evidence="5">Surface antigen BspA-like</fullName>
    </recommendedName>
</protein>
<dbReference type="Proteomes" id="UP001470230">
    <property type="component" value="Unassembled WGS sequence"/>
</dbReference>
<organism evidence="3 4">
    <name type="scientific">Tritrichomonas musculus</name>
    <dbReference type="NCBI Taxonomy" id="1915356"/>
    <lineage>
        <taxon>Eukaryota</taxon>
        <taxon>Metamonada</taxon>
        <taxon>Parabasalia</taxon>
        <taxon>Tritrichomonadida</taxon>
        <taxon>Tritrichomonadidae</taxon>
        <taxon>Tritrichomonas</taxon>
    </lineage>
</organism>
<keyword evidence="1" id="KW-0472">Membrane</keyword>
<keyword evidence="2" id="KW-0732">Signal</keyword>
<dbReference type="InterPro" id="IPR006553">
    <property type="entry name" value="Leu-rich_rpt_Cys-con_subtyp"/>
</dbReference>
<gene>
    <name evidence="3" type="ORF">M9Y10_031501</name>
</gene>
<keyword evidence="1" id="KW-0812">Transmembrane</keyword>
<accession>A0ABR2H1Q6</accession>
<dbReference type="InterPro" id="IPR032675">
    <property type="entry name" value="LRR_dom_sf"/>
</dbReference>
<name>A0ABR2H1Q6_9EUKA</name>
<dbReference type="SUPFAM" id="SSF52058">
    <property type="entry name" value="L domain-like"/>
    <property type="match status" value="4"/>
</dbReference>
<dbReference type="Pfam" id="PF13306">
    <property type="entry name" value="LRR_5"/>
    <property type="match status" value="6"/>
</dbReference>
<reference evidence="3 4" key="1">
    <citation type="submission" date="2024-04" db="EMBL/GenBank/DDBJ databases">
        <title>Tritrichomonas musculus Genome.</title>
        <authorList>
            <person name="Alves-Ferreira E."/>
            <person name="Grigg M."/>
            <person name="Lorenzi H."/>
            <person name="Galac M."/>
        </authorList>
    </citation>
    <scope>NUCLEOTIDE SEQUENCE [LARGE SCALE GENOMIC DNA]</scope>
    <source>
        <strain evidence="3 4">EAF2021</strain>
    </source>
</reference>
<dbReference type="PANTHER" id="PTHR45661:SF3">
    <property type="entry name" value="IG-LIKE DOMAIN-CONTAINING PROTEIN"/>
    <property type="match status" value="1"/>
</dbReference>
<dbReference type="PANTHER" id="PTHR45661">
    <property type="entry name" value="SURFACE ANTIGEN"/>
    <property type="match status" value="1"/>
</dbReference>
<feature type="signal peptide" evidence="2">
    <location>
        <begin position="1"/>
        <end position="16"/>
    </location>
</feature>
<evidence type="ECO:0000256" key="2">
    <source>
        <dbReference type="SAM" id="SignalP"/>
    </source>
</evidence>
<evidence type="ECO:0000313" key="4">
    <source>
        <dbReference type="Proteomes" id="UP001470230"/>
    </source>
</evidence>
<keyword evidence="4" id="KW-1185">Reference proteome</keyword>
<evidence type="ECO:0000313" key="3">
    <source>
        <dbReference type="EMBL" id="KAK8839793.1"/>
    </source>
</evidence>
<dbReference type="EMBL" id="JAPFFF010000050">
    <property type="protein sequence ID" value="KAK8839793.1"/>
    <property type="molecule type" value="Genomic_DNA"/>
</dbReference>
<dbReference type="Gene3D" id="3.80.10.10">
    <property type="entry name" value="Ribonuclease Inhibitor"/>
    <property type="match status" value="7"/>
</dbReference>